<dbReference type="GO" id="GO:0046872">
    <property type="term" value="F:metal ion binding"/>
    <property type="evidence" value="ECO:0007669"/>
    <property type="project" value="UniProtKB-KW"/>
</dbReference>
<dbReference type="EMBL" id="VANU01000001">
    <property type="protein sequence ID" value="TLP41297.1"/>
    <property type="molecule type" value="Genomic_DNA"/>
</dbReference>
<evidence type="ECO:0000313" key="9">
    <source>
        <dbReference type="Proteomes" id="UP000308901"/>
    </source>
</evidence>
<gene>
    <name evidence="8" type="ORF">FDK22_04350</name>
</gene>
<dbReference type="AlphaFoldDB" id="A0A5R8Y5B1"/>
<evidence type="ECO:0000256" key="3">
    <source>
        <dbReference type="ARBA" id="ARBA00022691"/>
    </source>
</evidence>
<dbReference type="SUPFAM" id="SSF102114">
    <property type="entry name" value="Radical SAM enzymes"/>
    <property type="match status" value="1"/>
</dbReference>
<reference evidence="8 9" key="1">
    <citation type="submission" date="2019-05" db="EMBL/GenBank/DDBJ databases">
        <title>Arcobacter sp. nov., isolated from sea sediment.</title>
        <authorList>
            <person name="Kim W."/>
        </authorList>
    </citation>
    <scope>NUCLEOTIDE SEQUENCE [LARGE SCALE GENOMIC DNA]</scope>
    <source>
        <strain evidence="8 9">CAU 1517</strain>
    </source>
</reference>
<accession>A0A5R8Y5B1</accession>
<dbReference type="SFLD" id="SFLDS00029">
    <property type="entry name" value="Radical_SAM"/>
    <property type="match status" value="1"/>
</dbReference>
<evidence type="ECO:0000256" key="2">
    <source>
        <dbReference type="ARBA" id="ARBA00022485"/>
    </source>
</evidence>
<dbReference type="OrthoDB" id="9801689at2"/>
<keyword evidence="4" id="KW-0479">Metal-binding</keyword>
<evidence type="ECO:0000256" key="1">
    <source>
        <dbReference type="ARBA" id="ARBA00001966"/>
    </source>
</evidence>
<feature type="domain" description="Radical SAM core" evidence="7">
    <location>
        <begin position="19"/>
        <end position="291"/>
    </location>
</feature>
<keyword evidence="9" id="KW-1185">Reference proteome</keyword>
<evidence type="ECO:0000256" key="6">
    <source>
        <dbReference type="ARBA" id="ARBA00023014"/>
    </source>
</evidence>
<keyword evidence="2" id="KW-0004">4Fe-4S</keyword>
<dbReference type="SMART" id="SM00729">
    <property type="entry name" value="Elp3"/>
    <property type="match status" value="1"/>
</dbReference>
<dbReference type="GO" id="GO:0051539">
    <property type="term" value="F:4 iron, 4 sulfur cluster binding"/>
    <property type="evidence" value="ECO:0007669"/>
    <property type="project" value="UniProtKB-KW"/>
</dbReference>
<organism evidence="8 9">
    <name type="scientific">Arcobacter arenosus</name>
    <dbReference type="NCBI Taxonomy" id="2576037"/>
    <lineage>
        <taxon>Bacteria</taxon>
        <taxon>Pseudomonadati</taxon>
        <taxon>Campylobacterota</taxon>
        <taxon>Epsilonproteobacteria</taxon>
        <taxon>Campylobacterales</taxon>
        <taxon>Arcobacteraceae</taxon>
        <taxon>Arcobacter</taxon>
    </lineage>
</organism>
<dbReference type="InterPro" id="IPR032432">
    <property type="entry name" value="Radical_SAM_C"/>
</dbReference>
<dbReference type="SFLD" id="SFLDG01091">
    <property type="entry name" value="uncharacterized_CHP01210-like"/>
    <property type="match status" value="1"/>
</dbReference>
<dbReference type="Proteomes" id="UP000308901">
    <property type="component" value="Unassembled WGS sequence"/>
</dbReference>
<dbReference type="SFLD" id="SFLDG01086">
    <property type="entry name" value="elongater_protein-like"/>
    <property type="match status" value="1"/>
</dbReference>
<dbReference type="InterPro" id="IPR023404">
    <property type="entry name" value="rSAM_horseshoe"/>
</dbReference>
<dbReference type="InterPro" id="IPR005911">
    <property type="entry name" value="YhcC-like"/>
</dbReference>
<dbReference type="Pfam" id="PF04055">
    <property type="entry name" value="Radical_SAM"/>
    <property type="match status" value="1"/>
</dbReference>
<comment type="caution">
    <text evidence="8">The sequence shown here is derived from an EMBL/GenBank/DDBJ whole genome shotgun (WGS) entry which is preliminary data.</text>
</comment>
<sequence>MNKIKNKEVLTIGRYFREKFGETVYKTPISISGFTCPNIDGTVAKGGCTFCENDSFSPNLQEKKPSFKLNPRVEKNPFLDNQLKQLELQFNATKQRLTNKFGANKFIVYFQSFTNTYAPLETLKALYTKALSFDNVIGLSIGTRTDCMTDEILDFLEELNKEKEIWVEYGIQSFYDETLEKINRGDDSANMFKWINKTKQRGLKVCGHLIYGLPGEDQKMMLDSFNKTLELKVDSIKFHPLYVVKNTLLTKDYKKGKFTPISEDLYVDTVVKSIKNLPENVSVQRITAGIDDSTLLSPMWCKNKHSQISKIRKALIKEGLKY</sequence>
<keyword evidence="6" id="KW-0411">Iron-sulfur</keyword>
<comment type="cofactor">
    <cofactor evidence="1">
        <name>[4Fe-4S] cluster</name>
        <dbReference type="ChEBI" id="CHEBI:49883"/>
    </cofactor>
</comment>
<dbReference type="InterPro" id="IPR006638">
    <property type="entry name" value="Elp3/MiaA/NifB-like_rSAM"/>
</dbReference>
<keyword evidence="3" id="KW-0949">S-adenosyl-L-methionine</keyword>
<dbReference type="Pfam" id="PF16199">
    <property type="entry name" value="Radical_SAM_C"/>
    <property type="match status" value="1"/>
</dbReference>
<dbReference type="PROSITE" id="PS51918">
    <property type="entry name" value="RADICAL_SAM"/>
    <property type="match status" value="1"/>
</dbReference>
<dbReference type="PANTHER" id="PTHR11135:SF1">
    <property type="entry name" value="PROTEIN YHCC"/>
    <property type="match status" value="1"/>
</dbReference>
<dbReference type="GO" id="GO:0003824">
    <property type="term" value="F:catalytic activity"/>
    <property type="evidence" value="ECO:0007669"/>
    <property type="project" value="InterPro"/>
</dbReference>
<evidence type="ECO:0000256" key="4">
    <source>
        <dbReference type="ARBA" id="ARBA00022723"/>
    </source>
</evidence>
<dbReference type="NCBIfam" id="TIGR01212">
    <property type="entry name" value="TIGR01212 family radical SAM protein"/>
    <property type="match status" value="1"/>
</dbReference>
<dbReference type="PANTHER" id="PTHR11135">
    <property type="entry name" value="HISTONE ACETYLTRANSFERASE-RELATED"/>
    <property type="match status" value="1"/>
</dbReference>
<keyword evidence="5" id="KW-0408">Iron</keyword>
<dbReference type="InterPro" id="IPR058240">
    <property type="entry name" value="rSAM_sf"/>
</dbReference>
<dbReference type="InterPro" id="IPR007197">
    <property type="entry name" value="rSAM"/>
</dbReference>
<evidence type="ECO:0000256" key="5">
    <source>
        <dbReference type="ARBA" id="ARBA00023004"/>
    </source>
</evidence>
<dbReference type="InterPro" id="IPR039661">
    <property type="entry name" value="ELP3"/>
</dbReference>
<dbReference type="Gene3D" id="3.80.30.20">
    <property type="entry name" value="tm_1862 like domain"/>
    <property type="match status" value="1"/>
</dbReference>
<evidence type="ECO:0000259" key="7">
    <source>
        <dbReference type="PROSITE" id="PS51918"/>
    </source>
</evidence>
<evidence type="ECO:0000313" key="8">
    <source>
        <dbReference type="EMBL" id="TLP41297.1"/>
    </source>
</evidence>
<proteinExistence type="predicted"/>
<name>A0A5R8Y5B1_9BACT</name>
<protein>
    <submittedName>
        <fullName evidence="8">TIGR01212 family radical SAM protein</fullName>
    </submittedName>
</protein>